<keyword evidence="4 8" id="KW-0812">Transmembrane</keyword>
<feature type="compositionally biased region" description="Acidic residues" evidence="7">
    <location>
        <begin position="1"/>
        <end position="10"/>
    </location>
</feature>
<dbReference type="PANTHER" id="PTHR30489:SF0">
    <property type="entry name" value="LIPOPROTEIN-RELEASING SYSTEM TRANSMEMBRANE PROTEIN LOLE"/>
    <property type="match status" value="1"/>
</dbReference>
<comment type="subcellular location">
    <subcellularLocation>
        <location evidence="1">Cell membrane</location>
        <topology evidence="1">Multi-pass membrane protein</topology>
    </subcellularLocation>
</comment>
<dbReference type="Pfam" id="PF02687">
    <property type="entry name" value="FtsX"/>
    <property type="match status" value="2"/>
</dbReference>
<organism evidence="10 11">
    <name type="scientific">Streptomyces armeniacus</name>
    <dbReference type="NCBI Taxonomy" id="83291"/>
    <lineage>
        <taxon>Bacteria</taxon>
        <taxon>Bacillati</taxon>
        <taxon>Actinomycetota</taxon>
        <taxon>Actinomycetes</taxon>
        <taxon>Kitasatosporales</taxon>
        <taxon>Streptomycetaceae</taxon>
        <taxon>Streptomyces</taxon>
    </lineage>
</organism>
<feature type="domain" description="ABC3 transporter permease C-terminal" evidence="9">
    <location>
        <begin position="296"/>
        <end position="419"/>
    </location>
</feature>
<protein>
    <submittedName>
        <fullName evidence="10">ABC transporter permease</fullName>
    </submittedName>
</protein>
<evidence type="ECO:0000256" key="1">
    <source>
        <dbReference type="ARBA" id="ARBA00004651"/>
    </source>
</evidence>
<dbReference type="KEGG" id="sarm:DVA86_21640"/>
<dbReference type="PANTHER" id="PTHR30489">
    <property type="entry name" value="LIPOPROTEIN-RELEASING SYSTEM TRANSMEMBRANE PROTEIN LOLE"/>
    <property type="match status" value="1"/>
</dbReference>
<feature type="transmembrane region" description="Helical" evidence="8">
    <location>
        <begin position="754"/>
        <end position="776"/>
    </location>
</feature>
<evidence type="ECO:0000256" key="8">
    <source>
        <dbReference type="SAM" id="Phobius"/>
    </source>
</evidence>
<accession>A0A345XT94</accession>
<feature type="region of interest" description="Disordered" evidence="7">
    <location>
        <begin position="1"/>
        <end position="30"/>
    </location>
</feature>
<proteinExistence type="inferred from homology"/>
<dbReference type="GO" id="GO:0098797">
    <property type="term" value="C:plasma membrane protein complex"/>
    <property type="evidence" value="ECO:0007669"/>
    <property type="project" value="TreeGrafter"/>
</dbReference>
<evidence type="ECO:0000256" key="2">
    <source>
        <dbReference type="ARBA" id="ARBA00005236"/>
    </source>
</evidence>
<feature type="region of interest" description="Disordered" evidence="7">
    <location>
        <begin position="160"/>
        <end position="181"/>
    </location>
</feature>
<feature type="transmembrane region" description="Helical" evidence="8">
    <location>
        <begin position="442"/>
        <end position="462"/>
    </location>
</feature>
<comment type="similarity">
    <text evidence="2">Belongs to the ABC-4 integral membrane protein family. LolC/E subfamily.</text>
</comment>
<feature type="transmembrane region" description="Helical" evidence="8">
    <location>
        <begin position="391"/>
        <end position="411"/>
    </location>
</feature>
<evidence type="ECO:0000256" key="4">
    <source>
        <dbReference type="ARBA" id="ARBA00022692"/>
    </source>
</evidence>
<feature type="transmembrane region" description="Helical" evidence="8">
    <location>
        <begin position="293"/>
        <end position="311"/>
    </location>
</feature>
<feature type="compositionally biased region" description="Basic and acidic residues" evidence="7">
    <location>
        <begin position="160"/>
        <end position="173"/>
    </location>
</feature>
<evidence type="ECO:0000259" key="9">
    <source>
        <dbReference type="Pfam" id="PF02687"/>
    </source>
</evidence>
<dbReference type="RefSeq" id="WP_208880612.1">
    <property type="nucleotide sequence ID" value="NZ_CP031320.1"/>
</dbReference>
<evidence type="ECO:0000256" key="7">
    <source>
        <dbReference type="SAM" id="MobiDB-lite"/>
    </source>
</evidence>
<keyword evidence="11" id="KW-1185">Reference proteome</keyword>
<name>A0A345XT94_9ACTN</name>
<dbReference type="Proteomes" id="UP000254425">
    <property type="component" value="Chromosome"/>
</dbReference>
<sequence>MSGEEAEEESNSGAAKAGSRPPRGGRPGGPGVVAARLRLFNLRYLRQHPARTALSLSVLTVAAALIVAVLGIYGSVGGSSGRLAGQVAGSADIEVTGRTDDGISAAEVRRAGQVEGVKAAVPLVRSPVEVDGERVLLFGTDSTASALDSDLTGVAADAARRTGGEGGAPDRDAVLAGPGITGVKGGGDRTAGTVRVASMAGTSSEVPVAARLEGEAAGNVNDGAYLLASLPTAQRLAGLGDRVESVLVVAEPGADTGALRDRLAKELGPGAFVADPSFRADQADDATAMVRNITLLVAFMALVVAAFLIFNSMNMAAAERRGEMASLRALGSRRRPILRDFLLESLLLALVGGAVGSPLGYAMAGASISSLPPVITDAVDAKVELAVPASAVPSAVLAAVAASLAASWLAARRASQVPPVEAMRTADPSVGAAGEAGGRGRVWALVLGVLLIAGAFTVAAAYDDARSFGGGSLLLLGVILLAYALIGPLTRAVAWLAARMGPSGRIAASAVESSPRRAWATGMTVCLAVAIGVATTGSSQNTVDAASKNVSTLADSDLIVQRAAKDVLPVRPLLPRETQRTLEGTEGVERVVAGQFTYLNQPGKRALLLGMDGPSNSTAYRLASPEAREQLLAGTGAVVSGTYAKEKGLEKGDTLTLPTARGEQRIRVADVVDYVSMDAGLIALSLDRLTGWFGPSGASYYEVLLAPGADEAAVRDRIEGHAEAQPYPVHVLDGSESVAATESAVKQVGSLALALQWVIAGVAGLALLNTLMLSVVERRRELGILRALGSSRRYVRRVILTEATAVSVVGGAGGLVVGTALHYLSTDVMAKTLAMDIPFEPAPAALALAVGAVLIALAGSVPPARRAGRLNVVQAIGYE</sequence>
<keyword evidence="5 8" id="KW-1133">Transmembrane helix</keyword>
<evidence type="ECO:0000256" key="5">
    <source>
        <dbReference type="ARBA" id="ARBA00022989"/>
    </source>
</evidence>
<evidence type="ECO:0000313" key="11">
    <source>
        <dbReference type="Proteomes" id="UP000254425"/>
    </source>
</evidence>
<dbReference type="GO" id="GO:0044874">
    <property type="term" value="P:lipoprotein localization to outer membrane"/>
    <property type="evidence" value="ECO:0007669"/>
    <property type="project" value="TreeGrafter"/>
</dbReference>
<evidence type="ECO:0000256" key="3">
    <source>
        <dbReference type="ARBA" id="ARBA00022475"/>
    </source>
</evidence>
<feature type="transmembrane region" description="Helical" evidence="8">
    <location>
        <begin position="53"/>
        <end position="73"/>
    </location>
</feature>
<gene>
    <name evidence="10" type="ORF">DVA86_21640</name>
</gene>
<feature type="transmembrane region" description="Helical" evidence="8">
    <location>
        <begin position="341"/>
        <end position="364"/>
    </location>
</feature>
<feature type="compositionally biased region" description="Low complexity" evidence="7">
    <location>
        <begin position="11"/>
        <end position="22"/>
    </location>
</feature>
<feature type="transmembrane region" description="Helical" evidence="8">
    <location>
        <begin position="518"/>
        <end position="537"/>
    </location>
</feature>
<dbReference type="InterPro" id="IPR003838">
    <property type="entry name" value="ABC3_permease_C"/>
</dbReference>
<dbReference type="AlphaFoldDB" id="A0A345XT94"/>
<feature type="transmembrane region" description="Helical" evidence="8">
    <location>
        <begin position="844"/>
        <end position="861"/>
    </location>
</feature>
<dbReference type="InterPro" id="IPR051447">
    <property type="entry name" value="Lipoprotein-release_system"/>
</dbReference>
<dbReference type="EMBL" id="CP031320">
    <property type="protein sequence ID" value="AXK34860.1"/>
    <property type="molecule type" value="Genomic_DNA"/>
</dbReference>
<keyword evidence="6 8" id="KW-0472">Membrane</keyword>
<reference evidence="10 11" key="1">
    <citation type="submission" date="2018-07" db="EMBL/GenBank/DDBJ databases">
        <title>Draft genome of the type strain Streptomyces armeniacus ATCC 15676.</title>
        <authorList>
            <person name="Labana P."/>
            <person name="Gosse J.T."/>
            <person name="Boddy C.N."/>
        </authorList>
    </citation>
    <scope>NUCLEOTIDE SEQUENCE [LARGE SCALE GENOMIC DNA]</scope>
    <source>
        <strain evidence="10 11">ATCC 15676</strain>
    </source>
</reference>
<feature type="domain" description="ABC3 transporter permease C-terminal" evidence="9">
    <location>
        <begin position="757"/>
        <end position="871"/>
    </location>
</feature>
<evidence type="ECO:0000256" key="6">
    <source>
        <dbReference type="ARBA" id="ARBA00023136"/>
    </source>
</evidence>
<feature type="transmembrane region" description="Helical" evidence="8">
    <location>
        <begin position="797"/>
        <end position="824"/>
    </location>
</feature>
<evidence type="ECO:0000313" key="10">
    <source>
        <dbReference type="EMBL" id="AXK34860.1"/>
    </source>
</evidence>
<keyword evidence="3" id="KW-1003">Cell membrane</keyword>
<feature type="transmembrane region" description="Helical" evidence="8">
    <location>
        <begin position="474"/>
        <end position="497"/>
    </location>
</feature>